<keyword evidence="1" id="KW-0812">Transmembrane</keyword>
<dbReference type="EMBL" id="UGYN01000002">
    <property type="protein sequence ID" value="SUI62551.1"/>
    <property type="molecule type" value="Genomic_DNA"/>
</dbReference>
<evidence type="ECO:0000313" key="2">
    <source>
        <dbReference type="EMBL" id="SUI62551.1"/>
    </source>
</evidence>
<evidence type="ECO:0000313" key="3">
    <source>
        <dbReference type="Proteomes" id="UP000255529"/>
    </source>
</evidence>
<dbReference type="Proteomes" id="UP000255529">
    <property type="component" value="Unassembled WGS sequence"/>
</dbReference>
<sequence>MKLSIKNNHKKYIFLAISFLSVLIIFGMSFLFFSLHSVPACKAVVKVIRTYDGEKKESVILVNLVPSGFREMTFVVNGQAASVQQSYTLSRMIEADYTYQSGYYYFRVKDIKKMPADNIGEDAVSKTLPIVNSRYFFLKVEALGENSFVFTGNRAPAFVCTATEN</sequence>
<reference evidence="2 3" key="1">
    <citation type="submission" date="2018-06" db="EMBL/GenBank/DDBJ databases">
        <authorList>
            <consortium name="Pathogen Informatics"/>
            <person name="Doyle S."/>
        </authorList>
    </citation>
    <scope>NUCLEOTIDE SEQUENCE [LARGE SCALE GENOMIC DNA]</scope>
    <source>
        <strain evidence="2 3">NCTC11544</strain>
    </source>
</reference>
<gene>
    <name evidence="2" type="ORF">NCTC11544_02498</name>
</gene>
<evidence type="ECO:0000256" key="1">
    <source>
        <dbReference type="SAM" id="Phobius"/>
    </source>
</evidence>
<dbReference type="RefSeq" id="WP_012147401.1">
    <property type="nucleotide sequence ID" value="NZ_CAMIRZ010000005.1"/>
</dbReference>
<protein>
    <submittedName>
        <fullName evidence="2">Uncharacterized protein</fullName>
    </submittedName>
</protein>
<keyword evidence="1" id="KW-0472">Membrane</keyword>
<organism evidence="2 3">
    <name type="scientific">Serratia quinivorans</name>
    <dbReference type="NCBI Taxonomy" id="137545"/>
    <lineage>
        <taxon>Bacteria</taxon>
        <taxon>Pseudomonadati</taxon>
        <taxon>Pseudomonadota</taxon>
        <taxon>Gammaproteobacteria</taxon>
        <taxon>Enterobacterales</taxon>
        <taxon>Yersiniaceae</taxon>
        <taxon>Serratia</taxon>
    </lineage>
</organism>
<name>A0A379ZJX1_9GAMM</name>
<proteinExistence type="predicted"/>
<accession>A0A379ZJX1</accession>
<keyword evidence="1" id="KW-1133">Transmembrane helix</keyword>
<feature type="transmembrane region" description="Helical" evidence="1">
    <location>
        <begin position="12"/>
        <end position="33"/>
    </location>
</feature>
<dbReference type="AlphaFoldDB" id="A0A379ZJX1"/>